<feature type="domain" description="Core" evidence="1">
    <location>
        <begin position="21"/>
        <end position="126"/>
    </location>
</feature>
<dbReference type="InterPro" id="IPR000361">
    <property type="entry name" value="ATAP_core_dom"/>
</dbReference>
<dbReference type="PANTHER" id="PTHR47265:SF1">
    <property type="entry name" value="IRON-SULFUR ASSEMBLY PROTEIN ISCA, CHLOROPLASTIC"/>
    <property type="match status" value="1"/>
</dbReference>
<dbReference type="EMBL" id="JAVRHT010000002">
    <property type="protein sequence ID" value="MDT0630537.1"/>
    <property type="molecule type" value="Genomic_DNA"/>
</dbReference>
<comment type="caution">
    <text evidence="2">The sequence shown here is derived from an EMBL/GenBank/DDBJ whole genome shotgun (WGS) entry which is preliminary data.</text>
</comment>
<dbReference type="SUPFAM" id="SSF89360">
    <property type="entry name" value="HesB-like domain"/>
    <property type="match status" value="1"/>
</dbReference>
<dbReference type="PANTHER" id="PTHR47265">
    <property type="entry name" value="IRON-SULFUR ASSEMBLY PROTEIN ISCA, CHLOROPLASTIC"/>
    <property type="match status" value="1"/>
</dbReference>
<keyword evidence="3" id="KW-1185">Reference proteome</keyword>
<dbReference type="InterPro" id="IPR017870">
    <property type="entry name" value="FeS_cluster_insertion_CS"/>
</dbReference>
<dbReference type="NCBIfam" id="TIGR00049">
    <property type="entry name" value="iron-sulfur cluster assembly accessory protein"/>
    <property type="match status" value="1"/>
</dbReference>
<protein>
    <submittedName>
        <fullName evidence="2">Iron-sulfur cluster assembly accessory protein</fullName>
    </submittedName>
</protein>
<evidence type="ECO:0000313" key="2">
    <source>
        <dbReference type="EMBL" id="MDT0630537.1"/>
    </source>
</evidence>
<dbReference type="Proteomes" id="UP001267426">
    <property type="component" value="Unassembled WGS sequence"/>
</dbReference>
<evidence type="ECO:0000313" key="3">
    <source>
        <dbReference type="Proteomes" id="UP001267426"/>
    </source>
</evidence>
<dbReference type="InterPro" id="IPR016092">
    <property type="entry name" value="ATAP"/>
</dbReference>
<gene>
    <name evidence="2" type="ORF">RM540_02150</name>
</gene>
<accession>A0ABU3BML7</accession>
<dbReference type="RefSeq" id="WP_311661710.1">
    <property type="nucleotide sequence ID" value="NZ_JAVRHT010000002.1"/>
</dbReference>
<dbReference type="Pfam" id="PF01521">
    <property type="entry name" value="Fe-S_biosyn"/>
    <property type="match status" value="1"/>
</dbReference>
<dbReference type="PROSITE" id="PS01152">
    <property type="entry name" value="HESB"/>
    <property type="match status" value="1"/>
</dbReference>
<organism evidence="2 3">
    <name type="scientific">Rubrivirga litoralis</name>
    <dbReference type="NCBI Taxonomy" id="3075598"/>
    <lineage>
        <taxon>Bacteria</taxon>
        <taxon>Pseudomonadati</taxon>
        <taxon>Rhodothermota</taxon>
        <taxon>Rhodothermia</taxon>
        <taxon>Rhodothermales</taxon>
        <taxon>Rubricoccaceae</taxon>
        <taxon>Rubrivirga</taxon>
    </lineage>
</organism>
<dbReference type="Gene3D" id="2.60.300.12">
    <property type="entry name" value="HesB-like domain"/>
    <property type="match status" value="1"/>
</dbReference>
<sequence length="131" mass="13839">MSTVQTAPAEPAAPPALPAPVTLSERALAEVRRIVANKQIPAQFGLRVGVKGGGCSGMSYVLGFDKHREHDLTFALDAAADDPVTVFMDKRHGLYLMGTTVDYHDGLDARGFVFDNPQATQTCGCGSSFAA</sequence>
<proteinExistence type="predicted"/>
<name>A0ABU3BML7_9BACT</name>
<dbReference type="InterPro" id="IPR031108">
    <property type="entry name" value="IscA_plant_cyanobact"/>
</dbReference>
<reference evidence="2 3" key="1">
    <citation type="submission" date="2023-09" db="EMBL/GenBank/DDBJ databases">
        <authorList>
            <person name="Rey-Velasco X."/>
        </authorList>
    </citation>
    <scope>NUCLEOTIDE SEQUENCE [LARGE SCALE GENOMIC DNA]</scope>
    <source>
        <strain evidence="2 3">F394</strain>
    </source>
</reference>
<dbReference type="InterPro" id="IPR035903">
    <property type="entry name" value="HesB-like_dom_sf"/>
</dbReference>
<evidence type="ECO:0000259" key="1">
    <source>
        <dbReference type="Pfam" id="PF01521"/>
    </source>
</evidence>